<sequence length="90" mass="10785">LIEISKQKNKKNMLELINAISERDLKREDTRILSKQLKGKKESKIMHYVYNFVPTIEKNCKIRIEFKKQKVNKSEIINILKEAIERLKRS</sequence>
<protein>
    <submittedName>
        <fullName evidence="1">Uncharacterized protein</fullName>
    </submittedName>
</protein>
<proteinExistence type="predicted"/>
<dbReference type="AlphaFoldDB" id="X1S6Y2"/>
<dbReference type="EMBL" id="BARW01021428">
    <property type="protein sequence ID" value="GAI88668.1"/>
    <property type="molecule type" value="Genomic_DNA"/>
</dbReference>
<gene>
    <name evidence="1" type="ORF">S12H4_35993</name>
</gene>
<evidence type="ECO:0000313" key="1">
    <source>
        <dbReference type="EMBL" id="GAI88668.1"/>
    </source>
</evidence>
<feature type="non-terminal residue" evidence="1">
    <location>
        <position position="1"/>
    </location>
</feature>
<organism evidence="1">
    <name type="scientific">marine sediment metagenome</name>
    <dbReference type="NCBI Taxonomy" id="412755"/>
    <lineage>
        <taxon>unclassified sequences</taxon>
        <taxon>metagenomes</taxon>
        <taxon>ecological metagenomes</taxon>
    </lineage>
</organism>
<reference evidence="1" key="1">
    <citation type="journal article" date="2014" name="Front. Microbiol.">
        <title>High frequency of phylogenetically diverse reductive dehalogenase-homologous genes in deep subseafloor sedimentary metagenomes.</title>
        <authorList>
            <person name="Kawai M."/>
            <person name="Futagami T."/>
            <person name="Toyoda A."/>
            <person name="Takaki Y."/>
            <person name="Nishi S."/>
            <person name="Hori S."/>
            <person name="Arai W."/>
            <person name="Tsubouchi T."/>
            <person name="Morono Y."/>
            <person name="Uchiyama I."/>
            <person name="Ito T."/>
            <person name="Fujiyama A."/>
            <person name="Inagaki F."/>
            <person name="Takami H."/>
        </authorList>
    </citation>
    <scope>NUCLEOTIDE SEQUENCE</scope>
    <source>
        <strain evidence="1">Expedition CK06-06</strain>
    </source>
</reference>
<comment type="caution">
    <text evidence="1">The sequence shown here is derived from an EMBL/GenBank/DDBJ whole genome shotgun (WGS) entry which is preliminary data.</text>
</comment>
<name>X1S6Y2_9ZZZZ</name>
<accession>X1S6Y2</accession>